<reference evidence="7" key="2">
    <citation type="submission" date="2020-12" db="UniProtKB">
        <authorList>
            <consortium name="WormBaseParasite"/>
        </authorList>
    </citation>
    <scope>IDENTIFICATION</scope>
</reference>
<proteinExistence type="predicted"/>
<dbReference type="GO" id="GO:0005634">
    <property type="term" value="C:nucleus"/>
    <property type="evidence" value="ECO:0007669"/>
    <property type="project" value="UniProtKB-SubCell"/>
</dbReference>
<dbReference type="AlphaFoldDB" id="A0A090LD87"/>
<organism evidence="5">
    <name type="scientific">Strongyloides ratti</name>
    <name type="common">Parasitic roundworm</name>
    <dbReference type="NCBI Taxonomy" id="34506"/>
    <lineage>
        <taxon>Eukaryota</taxon>
        <taxon>Metazoa</taxon>
        <taxon>Ecdysozoa</taxon>
        <taxon>Nematoda</taxon>
        <taxon>Chromadorea</taxon>
        <taxon>Rhabditida</taxon>
        <taxon>Tylenchina</taxon>
        <taxon>Panagrolaimomorpha</taxon>
        <taxon>Strongyloidoidea</taxon>
        <taxon>Strongyloididae</taxon>
        <taxon>Strongyloides</taxon>
    </lineage>
</organism>
<feature type="compositionally biased region" description="Basic and acidic residues" evidence="3">
    <location>
        <begin position="175"/>
        <end position="187"/>
    </location>
</feature>
<dbReference type="InterPro" id="IPR016197">
    <property type="entry name" value="Chromo-like_dom_sf"/>
</dbReference>
<dbReference type="SMART" id="SM00298">
    <property type="entry name" value="CHROMO"/>
    <property type="match status" value="2"/>
</dbReference>
<dbReference type="SUPFAM" id="SSF54160">
    <property type="entry name" value="Chromo domain-like"/>
    <property type="match status" value="2"/>
</dbReference>
<feature type="domain" description="Chromo" evidence="4">
    <location>
        <begin position="265"/>
        <end position="313"/>
    </location>
</feature>
<feature type="region of interest" description="Disordered" evidence="3">
    <location>
        <begin position="137"/>
        <end position="192"/>
    </location>
</feature>
<dbReference type="RefSeq" id="XP_024506931.1">
    <property type="nucleotide sequence ID" value="XM_024653456.1"/>
</dbReference>
<dbReference type="InterPro" id="IPR051219">
    <property type="entry name" value="Heterochromatin_chromo-domain"/>
</dbReference>
<dbReference type="Pfam" id="PF00385">
    <property type="entry name" value="Chromo"/>
    <property type="match status" value="2"/>
</dbReference>
<dbReference type="PROSITE" id="PS50013">
    <property type="entry name" value="CHROMO_2"/>
    <property type="match status" value="2"/>
</dbReference>
<evidence type="ECO:0000313" key="7">
    <source>
        <dbReference type="WBParaSite" id="SRAE_2000239200.1"/>
    </source>
</evidence>
<accession>A0A090LD87</accession>
<dbReference type="CDD" id="cd00024">
    <property type="entry name" value="CD_CSD"/>
    <property type="match status" value="2"/>
</dbReference>
<dbReference type="Proteomes" id="UP000035682">
    <property type="component" value="Unplaced"/>
</dbReference>
<evidence type="ECO:0000256" key="1">
    <source>
        <dbReference type="ARBA" id="ARBA00004123"/>
    </source>
</evidence>
<reference evidence="5 6" key="1">
    <citation type="submission" date="2014-09" db="EMBL/GenBank/DDBJ databases">
        <authorList>
            <person name="Martin A.A."/>
        </authorList>
    </citation>
    <scope>NUCLEOTIDE SEQUENCE</scope>
    <source>
        <strain evidence="6">ED321</strain>
        <strain evidence="5">ED321 Heterogonic</strain>
    </source>
</reference>
<evidence type="ECO:0000313" key="5">
    <source>
        <dbReference type="EMBL" id="CEF67731.1"/>
    </source>
</evidence>
<dbReference type="PANTHER" id="PTHR22812">
    <property type="entry name" value="CHROMOBOX PROTEIN"/>
    <property type="match status" value="1"/>
</dbReference>
<comment type="subcellular location">
    <subcellularLocation>
        <location evidence="1">Nucleus</location>
    </subcellularLocation>
</comment>
<protein>
    <submittedName>
        <fullName evidence="5 7">Chromo domain/shadow and Chromo domain-like and Chromo domain-containing protein</fullName>
    </submittedName>
</protein>
<evidence type="ECO:0000256" key="2">
    <source>
        <dbReference type="ARBA" id="ARBA00023242"/>
    </source>
</evidence>
<dbReference type="Gene3D" id="2.40.50.40">
    <property type="match status" value="2"/>
</dbReference>
<feature type="compositionally biased region" description="Low complexity" evidence="3">
    <location>
        <begin position="224"/>
        <end position="233"/>
    </location>
</feature>
<evidence type="ECO:0000259" key="4">
    <source>
        <dbReference type="PROSITE" id="PS50013"/>
    </source>
</evidence>
<feature type="domain" description="Chromo" evidence="4">
    <location>
        <begin position="15"/>
        <end position="76"/>
    </location>
</feature>
<dbReference type="GeneID" id="36380096"/>
<name>A0A090LD87_STRRB</name>
<feature type="region of interest" description="Disordered" evidence="3">
    <location>
        <begin position="224"/>
        <end position="243"/>
    </location>
</feature>
<keyword evidence="6" id="KW-1185">Reference proteome</keyword>
<evidence type="ECO:0000256" key="3">
    <source>
        <dbReference type="SAM" id="MobiDB-lite"/>
    </source>
</evidence>
<dbReference type="PROSITE" id="PS00598">
    <property type="entry name" value="CHROMO_1"/>
    <property type="match status" value="1"/>
</dbReference>
<dbReference type="CTD" id="36380096"/>
<dbReference type="InterPro" id="IPR023779">
    <property type="entry name" value="Chromodomain_CS"/>
</dbReference>
<dbReference type="InterPro" id="IPR023780">
    <property type="entry name" value="Chromo_domain"/>
</dbReference>
<evidence type="ECO:0000313" key="8">
    <source>
        <dbReference type="WormBase" id="SRAE_2000239200"/>
    </source>
</evidence>
<dbReference type="WormBase" id="SRAE_2000239200">
    <property type="protein sequence ID" value="SRP11329"/>
    <property type="gene ID" value="WBGene00262602"/>
</dbReference>
<dbReference type="InterPro" id="IPR000953">
    <property type="entry name" value="Chromo/chromo_shadow_dom"/>
</dbReference>
<sequence>MGQHKKKNDFVEDEYVVEAILDTKVVGRKKFYKIKWEGYSSDECTWEPSKNLNQSLIKKYEKSIAKKKSSSKSNLNVSCDEEEDDEPKMKEILECRKENGVLKYRVLLDDKNLKWFPANKINDKRLLEAFDQIKNNEEPSKKRKKNFSGTETDEEIHYRRRSNHGGFVLSSSETKTIDSEKSDDVRKSSRNSKILKKPECSIIRQRHDTETSIFDNECSSRSSTPLTSKSISKQNFTPTTHDVSKIDRNKKNLTVKANEKEEDFYNIEKIVDHRFVNGVKEYRVRWENYSPEDDTWQTIDTFNDPNFVVEYEKLTTEQFNSLRVYDDFAKKSKESNCSFLKRLMMNTRKGITYSESEIVGILDKHYDDDGEAFYLVRLTNDEIIYMHPNDVPFSFREDCLNAERKYAYRK</sequence>
<keyword evidence="2" id="KW-0539">Nucleus</keyword>
<dbReference type="STRING" id="34506.A0A090LD87"/>
<dbReference type="EMBL" id="LN609529">
    <property type="protein sequence ID" value="CEF67731.1"/>
    <property type="molecule type" value="Genomic_DNA"/>
</dbReference>
<dbReference type="OrthoDB" id="433924at2759"/>
<evidence type="ECO:0000313" key="6">
    <source>
        <dbReference type="Proteomes" id="UP000035682"/>
    </source>
</evidence>
<dbReference type="WBParaSite" id="SRAE_2000239200.1">
    <property type="protein sequence ID" value="SRAE_2000239200.1"/>
    <property type="gene ID" value="WBGene00262602"/>
</dbReference>
<gene>
    <name evidence="5 7 8" type="ORF">SRAE_2000239200</name>
</gene>